<gene>
    <name evidence="3" type="ORF">FIBSPDRAFT_951049</name>
</gene>
<dbReference type="Proteomes" id="UP000076532">
    <property type="component" value="Unassembled WGS sequence"/>
</dbReference>
<dbReference type="OrthoDB" id="411017at2759"/>
<feature type="region of interest" description="Disordered" evidence="1">
    <location>
        <begin position="46"/>
        <end position="68"/>
    </location>
</feature>
<organism evidence="3 4">
    <name type="scientific">Athelia psychrophila</name>
    <dbReference type="NCBI Taxonomy" id="1759441"/>
    <lineage>
        <taxon>Eukaryota</taxon>
        <taxon>Fungi</taxon>
        <taxon>Dikarya</taxon>
        <taxon>Basidiomycota</taxon>
        <taxon>Agaricomycotina</taxon>
        <taxon>Agaricomycetes</taxon>
        <taxon>Agaricomycetidae</taxon>
        <taxon>Atheliales</taxon>
        <taxon>Atheliaceae</taxon>
        <taxon>Athelia</taxon>
    </lineage>
</organism>
<proteinExistence type="predicted"/>
<feature type="signal peptide" evidence="2">
    <location>
        <begin position="1"/>
        <end position="18"/>
    </location>
</feature>
<keyword evidence="4" id="KW-1185">Reference proteome</keyword>
<keyword evidence="2" id="KW-0732">Signal</keyword>
<accession>A0A166N566</accession>
<evidence type="ECO:0008006" key="5">
    <source>
        <dbReference type="Google" id="ProtNLM"/>
    </source>
</evidence>
<protein>
    <recommendedName>
        <fullName evidence="5">Dolichol-phosphate mannosyltransferase subunit 3</fullName>
    </recommendedName>
</protein>
<feature type="chain" id="PRO_5007877646" description="Dolichol-phosphate mannosyltransferase subunit 3" evidence="2">
    <location>
        <begin position="19"/>
        <end position="68"/>
    </location>
</feature>
<dbReference type="AlphaFoldDB" id="A0A166N566"/>
<name>A0A166N566_9AGAM</name>
<evidence type="ECO:0000313" key="3">
    <source>
        <dbReference type="EMBL" id="KZP24652.1"/>
    </source>
</evidence>
<feature type="compositionally biased region" description="Polar residues" evidence="1">
    <location>
        <begin position="49"/>
        <end position="58"/>
    </location>
</feature>
<reference evidence="3 4" key="1">
    <citation type="journal article" date="2016" name="Mol. Biol. Evol.">
        <title>Comparative Genomics of Early-Diverging Mushroom-Forming Fungi Provides Insights into the Origins of Lignocellulose Decay Capabilities.</title>
        <authorList>
            <person name="Nagy L.G."/>
            <person name="Riley R."/>
            <person name="Tritt A."/>
            <person name="Adam C."/>
            <person name="Daum C."/>
            <person name="Floudas D."/>
            <person name="Sun H."/>
            <person name="Yadav J.S."/>
            <person name="Pangilinan J."/>
            <person name="Larsson K.H."/>
            <person name="Matsuura K."/>
            <person name="Barry K."/>
            <person name="Labutti K."/>
            <person name="Kuo R."/>
            <person name="Ohm R.A."/>
            <person name="Bhattacharya S.S."/>
            <person name="Shirouzu T."/>
            <person name="Yoshinaga Y."/>
            <person name="Martin F.M."/>
            <person name="Grigoriev I.V."/>
            <person name="Hibbett D.S."/>
        </authorList>
    </citation>
    <scope>NUCLEOTIDE SEQUENCE [LARGE SCALE GENOMIC DNA]</scope>
    <source>
        <strain evidence="3 4">CBS 109695</strain>
    </source>
</reference>
<evidence type="ECO:0000256" key="1">
    <source>
        <dbReference type="SAM" id="MobiDB-lite"/>
    </source>
</evidence>
<sequence length="68" mass="7495">MVPVFLLGSAVYLGLSLAQGTLAHEKYLEEARAHVTELEAEVAELRAQATPSSSPDQNLTRKRSWLGW</sequence>
<evidence type="ECO:0000256" key="2">
    <source>
        <dbReference type="SAM" id="SignalP"/>
    </source>
</evidence>
<dbReference type="EMBL" id="KV417525">
    <property type="protein sequence ID" value="KZP24652.1"/>
    <property type="molecule type" value="Genomic_DNA"/>
</dbReference>
<evidence type="ECO:0000313" key="4">
    <source>
        <dbReference type="Proteomes" id="UP000076532"/>
    </source>
</evidence>